<feature type="domain" description="Carrier" evidence="11">
    <location>
        <begin position="57"/>
        <end position="132"/>
    </location>
</feature>
<dbReference type="NCBIfam" id="TIGR00517">
    <property type="entry name" value="acyl_carrier"/>
    <property type="match status" value="1"/>
</dbReference>
<dbReference type="InParanoid" id="D7FHN4"/>
<evidence type="ECO:0000256" key="6">
    <source>
        <dbReference type="ARBA" id="ARBA00022832"/>
    </source>
</evidence>
<dbReference type="GO" id="GO:0000035">
    <property type="term" value="F:acyl binding"/>
    <property type="evidence" value="ECO:0007669"/>
    <property type="project" value="TreeGrafter"/>
</dbReference>
<dbReference type="AlphaFoldDB" id="D7FHN4"/>
<dbReference type="EMBL" id="FN647779">
    <property type="protein sequence ID" value="CBJ28591.1"/>
    <property type="molecule type" value="Genomic_DNA"/>
</dbReference>
<reference evidence="12 13" key="1">
    <citation type="journal article" date="2010" name="Nature">
        <title>The Ectocarpus genome and the independent evolution of multicellularity in brown algae.</title>
        <authorList>
            <person name="Cock J.M."/>
            <person name="Sterck L."/>
            <person name="Rouze P."/>
            <person name="Scornet D."/>
            <person name="Allen A.E."/>
            <person name="Amoutzias G."/>
            <person name="Anthouard V."/>
            <person name="Artiguenave F."/>
            <person name="Aury J.M."/>
            <person name="Badger J.H."/>
            <person name="Beszteri B."/>
            <person name="Billiau K."/>
            <person name="Bonnet E."/>
            <person name="Bothwell J.H."/>
            <person name="Bowler C."/>
            <person name="Boyen C."/>
            <person name="Brownlee C."/>
            <person name="Carrano C.J."/>
            <person name="Charrier B."/>
            <person name="Cho G.Y."/>
            <person name="Coelho S.M."/>
            <person name="Collen J."/>
            <person name="Corre E."/>
            <person name="Da Silva C."/>
            <person name="Delage L."/>
            <person name="Delaroque N."/>
            <person name="Dittami S.M."/>
            <person name="Doulbeau S."/>
            <person name="Elias M."/>
            <person name="Farnham G."/>
            <person name="Gachon C.M."/>
            <person name="Gschloessl B."/>
            <person name="Heesch S."/>
            <person name="Jabbari K."/>
            <person name="Jubin C."/>
            <person name="Kawai H."/>
            <person name="Kimura K."/>
            <person name="Kloareg B."/>
            <person name="Kupper F.C."/>
            <person name="Lang D."/>
            <person name="Le Bail A."/>
            <person name="Leblanc C."/>
            <person name="Lerouge P."/>
            <person name="Lohr M."/>
            <person name="Lopez P.J."/>
            <person name="Martens C."/>
            <person name="Maumus F."/>
            <person name="Michel G."/>
            <person name="Miranda-Saavedra D."/>
            <person name="Morales J."/>
            <person name="Moreau H."/>
            <person name="Motomura T."/>
            <person name="Nagasato C."/>
            <person name="Napoli C.A."/>
            <person name="Nelson D.R."/>
            <person name="Nyvall-Collen P."/>
            <person name="Peters A.F."/>
            <person name="Pommier C."/>
            <person name="Potin P."/>
            <person name="Poulain J."/>
            <person name="Quesneville H."/>
            <person name="Read B."/>
            <person name="Rensing S.A."/>
            <person name="Ritter A."/>
            <person name="Rousvoal S."/>
            <person name="Samanta M."/>
            <person name="Samson G."/>
            <person name="Schroeder D.C."/>
            <person name="Segurens B."/>
            <person name="Strittmatter M."/>
            <person name="Tonon T."/>
            <person name="Tregear J.W."/>
            <person name="Valentin K."/>
            <person name="von Dassow P."/>
            <person name="Yamagishi T."/>
            <person name="Van de Peer Y."/>
            <person name="Wincker P."/>
        </authorList>
    </citation>
    <scope>NUCLEOTIDE SEQUENCE [LARGE SCALE GENOMIC DNA]</scope>
    <source>
        <strain evidence="13">Ec32 / CCAP1310/4</strain>
    </source>
</reference>
<dbReference type="OrthoDB" id="448946at2759"/>
<accession>D7FHN4</accession>
<dbReference type="InterPro" id="IPR036736">
    <property type="entry name" value="ACP-like_sf"/>
</dbReference>
<dbReference type="SUPFAM" id="SSF47336">
    <property type="entry name" value="ACP-like"/>
    <property type="match status" value="1"/>
</dbReference>
<keyword evidence="3 9" id="KW-0444">Lipid biosynthesis</keyword>
<dbReference type="NCBIfam" id="NF002148">
    <property type="entry name" value="PRK00982.1-2"/>
    <property type="match status" value="1"/>
</dbReference>
<evidence type="ECO:0000256" key="1">
    <source>
        <dbReference type="ARBA" id="ARBA00010930"/>
    </source>
</evidence>
<dbReference type="InterPro" id="IPR009081">
    <property type="entry name" value="PP-bd_ACP"/>
</dbReference>
<dbReference type="PROSITE" id="PS01039">
    <property type="entry name" value="SBP_BACTERIAL_3"/>
    <property type="match status" value="1"/>
</dbReference>
<keyword evidence="7" id="KW-0443">Lipid metabolism</keyword>
<keyword evidence="6" id="KW-0276">Fatty acid metabolism</keyword>
<dbReference type="STRING" id="2880.D7FHN4"/>
<keyword evidence="13" id="KW-1185">Reference proteome</keyword>
<dbReference type="HAMAP" id="MF_01217">
    <property type="entry name" value="Acyl_carrier"/>
    <property type="match status" value="1"/>
</dbReference>
<name>D7FHN4_ECTSI</name>
<dbReference type="GO" id="GO:0005829">
    <property type="term" value="C:cytosol"/>
    <property type="evidence" value="ECO:0007669"/>
    <property type="project" value="TreeGrafter"/>
</dbReference>
<evidence type="ECO:0000313" key="12">
    <source>
        <dbReference type="EMBL" id="CBJ28591.1"/>
    </source>
</evidence>
<proteinExistence type="inferred from homology"/>
<dbReference type="PROSITE" id="PS50075">
    <property type="entry name" value="CARRIER"/>
    <property type="match status" value="1"/>
</dbReference>
<evidence type="ECO:0000313" key="13">
    <source>
        <dbReference type="Proteomes" id="UP000002630"/>
    </source>
</evidence>
<dbReference type="PANTHER" id="PTHR20863:SF76">
    <property type="entry name" value="CARRIER DOMAIN-CONTAINING PROTEIN"/>
    <property type="match status" value="1"/>
</dbReference>
<keyword evidence="4" id="KW-0597">Phosphoprotein</keyword>
<evidence type="ECO:0000256" key="10">
    <source>
        <dbReference type="SAM" id="SignalP"/>
    </source>
</evidence>
<evidence type="ECO:0000256" key="3">
    <source>
        <dbReference type="ARBA" id="ARBA00022516"/>
    </source>
</evidence>
<protein>
    <recommendedName>
        <fullName evidence="9">Acyl carrier protein</fullName>
    </recommendedName>
</protein>
<dbReference type="GO" id="GO:0009245">
    <property type="term" value="P:lipid A biosynthetic process"/>
    <property type="evidence" value="ECO:0007669"/>
    <property type="project" value="TreeGrafter"/>
</dbReference>
<dbReference type="PROSITE" id="PS00012">
    <property type="entry name" value="PHOSPHOPANTETHEINE"/>
    <property type="match status" value="1"/>
</dbReference>
<feature type="chain" id="PRO_5003095205" description="Acyl carrier protein" evidence="10">
    <location>
        <begin position="18"/>
        <end position="132"/>
    </location>
</feature>
<feature type="signal peptide" evidence="10">
    <location>
        <begin position="1"/>
        <end position="17"/>
    </location>
</feature>
<evidence type="ECO:0000256" key="2">
    <source>
        <dbReference type="ARBA" id="ARBA00022450"/>
    </source>
</evidence>
<sequence length="132" mass="13566">MPSLSAVCTILCVGTSAAFVAPSVSCVSRGIAAHRGFATAARQRGGVSPLSMAGDEADILNKVRGIVVSQLAVDETQVVPAASFTQDLGADSLDTVELIMALEEGFDIEIEDEVAAEIGTVEDAVKFIAKAI</sequence>
<dbReference type="FunCoup" id="D7FHN4">
    <property type="interactions" value="87"/>
</dbReference>
<dbReference type="InterPro" id="IPR003231">
    <property type="entry name" value="ACP"/>
</dbReference>
<dbReference type="NCBIfam" id="NF002150">
    <property type="entry name" value="PRK00982.1-4"/>
    <property type="match status" value="1"/>
</dbReference>
<comment type="similarity">
    <text evidence="1">Belongs to the acyl carrier protein (ACP) family.</text>
</comment>
<organism evidence="12 13">
    <name type="scientific">Ectocarpus siliculosus</name>
    <name type="common">Brown alga</name>
    <name type="synonym">Conferva siliculosa</name>
    <dbReference type="NCBI Taxonomy" id="2880"/>
    <lineage>
        <taxon>Eukaryota</taxon>
        <taxon>Sar</taxon>
        <taxon>Stramenopiles</taxon>
        <taxon>Ochrophyta</taxon>
        <taxon>PX clade</taxon>
        <taxon>Phaeophyceae</taxon>
        <taxon>Ectocarpales</taxon>
        <taxon>Ectocarpaceae</taxon>
        <taxon>Ectocarpus</taxon>
    </lineage>
</organism>
<dbReference type="InterPro" id="IPR006162">
    <property type="entry name" value="Ppantetheine_attach_site"/>
</dbReference>
<evidence type="ECO:0000256" key="7">
    <source>
        <dbReference type="ARBA" id="ARBA00023098"/>
    </source>
</evidence>
<evidence type="ECO:0000256" key="8">
    <source>
        <dbReference type="ARBA" id="ARBA00023160"/>
    </source>
</evidence>
<gene>
    <name evidence="12" type="primary">ACP</name>
    <name evidence="12" type="ORF">Esi_0109_0086</name>
</gene>
<evidence type="ECO:0000256" key="4">
    <source>
        <dbReference type="ARBA" id="ARBA00022553"/>
    </source>
</evidence>
<keyword evidence="5 10" id="KW-0732">Signal</keyword>
<dbReference type="GO" id="GO:0000036">
    <property type="term" value="F:acyl carrier activity"/>
    <property type="evidence" value="ECO:0007669"/>
    <property type="project" value="TreeGrafter"/>
</dbReference>
<dbReference type="GO" id="GO:0016020">
    <property type="term" value="C:membrane"/>
    <property type="evidence" value="ECO:0007669"/>
    <property type="project" value="GOC"/>
</dbReference>
<keyword evidence="8 9" id="KW-0275">Fatty acid biosynthesis</keyword>
<dbReference type="EMBL" id="FN649750">
    <property type="protein sequence ID" value="CBJ28591.1"/>
    <property type="molecule type" value="Genomic_DNA"/>
</dbReference>
<evidence type="ECO:0000259" key="11">
    <source>
        <dbReference type="PROSITE" id="PS50075"/>
    </source>
</evidence>
<evidence type="ECO:0000256" key="5">
    <source>
        <dbReference type="ARBA" id="ARBA00022729"/>
    </source>
</evidence>
<evidence type="ECO:0000256" key="9">
    <source>
        <dbReference type="RuleBase" id="RU000722"/>
    </source>
</evidence>
<dbReference type="PANTHER" id="PTHR20863">
    <property type="entry name" value="ACYL CARRIER PROTEIN"/>
    <property type="match status" value="1"/>
</dbReference>
<dbReference type="InterPro" id="IPR018313">
    <property type="entry name" value="SBP_3_CS"/>
</dbReference>
<keyword evidence="2 9" id="KW-0596">Phosphopantetheine</keyword>
<dbReference type="Proteomes" id="UP000002630">
    <property type="component" value="Linkage Group LG25"/>
</dbReference>
<dbReference type="NCBIfam" id="NF002151">
    <property type="entry name" value="PRK00982.1-5"/>
    <property type="match status" value="1"/>
</dbReference>
<comment type="function">
    <text evidence="9">Carrier of the growing fatty acid chain in fatty acid biosynthesis.</text>
</comment>
<dbReference type="Pfam" id="PF00550">
    <property type="entry name" value="PP-binding"/>
    <property type="match status" value="1"/>
</dbReference>
<dbReference type="Gene3D" id="1.10.1200.10">
    <property type="entry name" value="ACP-like"/>
    <property type="match status" value="1"/>
</dbReference>